<reference evidence="2" key="2">
    <citation type="journal article" date="2015" name="Data Brief">
        <title>Shoot transcriptome of the giant reed, Arundo donax.</title>
        <authorList>
            <person name="Barrero R.A."/>
            <person name="Guerrero F.D."/>
            <person name="Moolhuijzen P."/>
            <person name="Goolsby J.A."/>
            <person name="Tidwell J."/>
            <person name="Bellgard S.E."/>
            <person name="Bellgard M.I."/>
        </authorList>
    </citation>
    <scope>NUCLEOTIDE SEQUENCE</scope>
    <source>
        <tissue evidence="2">Shoot tissue taken approximately 20 cm above the soil surface</tissue>
    </source>
</reference>
<dbReference type="EMBL" id="GBRH01195208">
    <property type="protein sequence ID" value="JAE02688.1"/>
    <property type="molecule type" value="Transcribed_RNA"/>
</dbReference>
<protein>
    <submittedName>
        <fullName evidence="2">Uncharacterized protein</fullName>
    </submittedName>
</protein>
<name>A0A0A9F330_ARUDO</name>
<reference evidence="2" key="1">
    <citation type="submission" date="2014-09" db="EMBL/GenBank/DDBJ databases">
        <authorList>
            <person name="Magalhaes I.L.F."/>
            <person name="Oliveira U."/>
            <person name="Santos F.R."/>
            <person name="Vidigal T.H.D.A."/>
            <person name="Brescovit A.D."/>
            <person name="Santos A.J."/>
        </authorList>
    </citation>
    <scope>NUCLEOTIDE SEQUENCE</scope>
    <source>
        <tissue evidence="2">Shoot tissue taken approximately 20 cm above the soil surface</tissue>
    </source>
</reference>
<organism evidence="2">
    <name type="scientific">Arundo donax</name>
    <name type="common">Giant reed</name>
    <name type="synonym">Donax arundinaceus</name>
    <dbReference type="NCBI Taxonomy" id="35708"/>
    <lineage>
        <taxon>Eukaryota</taxon>
        <taxon>Viridiplantae</taxon>
        <taxon>Streptophyta</taxon>
        <taxon>Embryophyta</taxon>
        <taxon>Tracheophyta</taxon>
        <taxon>Spermatophyta</taxon>
        <taxon>Magnoliopsida</taxon>
        <taxon>Liliopsida</taxon>
        <taxon>Poales</taxon>
        <taxon>Poaceae</taxon>
        <taxon>PACMAD clade</taxon>
        <taxon>Arundinoideae</taxon>
        <taxon>Arundineae</taxon>
        <taxon>Arundo</taxon>
    </lineage>
</organism>
<evidence type="ECO:0000313" key="2">
    <source>
        <dbReference type="EMBL" id="JAE02688.1"/>
    </source>
</evidence>
<sequence length="83" mass="9245">MGISIHLQRHRATPSLLNSWPPPGQARTVERRAQIIARRRRSWLQVGIGRSELKDSFPQLSERVCVVCIEGDVGSGGQEAARN</sequence>
<feature type="region of interest" description="Disordered" evidence="1">
    <location>
        <begin position="1"/>
        <end position="25"/>
    </location>
</feature>
<accession>A0A0A9F330</accession>
<evidence type="ECO:0000256" key="1">
    <source>
        <dbReference type="SAM" id="MobiDB-lite"/>
    </source>
</evidence>
<proteinExistence type="predicted"/>
<dbReference type="AlphaFoldDB" id="A0A0A9F330"/>